<dbReference type="EMBL" id="JAWIIV010000012">
    <property type="protein sequence ID" value="MEC4720663.1"/>
    <property type="molecule type" value="Genomic_DNA"/>
</dbReference>
<dbReference type="SUPFAM" id="SSF53474">
    <property type="entry name" value="alpha/beta-Hydrolases"/>
    <property type="match status" value="1"/>
</dbReference>
<dbReference type="Pfam" id="PF06821">
    <property type="entry name" value="Ser_hydrolase"/>
    <property type="match status" value="1"/>
</dbReference>
<reference evidence="1 2" key="1">
    <citation type="submission" date="2023-10" db="EMBL/GenBank/DDBJ databases">
        <title>Noviherbaspirillum sp. CPCC 100848 genome assembly.</title>
        <authorList>
            <person name="Li X.Y."/>
            <person name="Fang X.M."/>
        </authorList>
    </citation>
    <scope>NUCLEOTIDE SEQUENCE [LARGE SCALE GENOMIC DNA]</scope>
    <source>
        <strain evidence="1 2">CPCC 100848</strain>
    </source>
</reference>
<evidence type="ECO:0000313" key="2">
    <source>
        <dbReference type="Proteomes" id="UP001352263"/>
    </source>
</evidence>
<evidence type="ECO:0000313" key="1">
    <source>
        <dbReference type="EMBL" id="MEC4720663.1"/>
    </source>
</evidence>
<dbReference type="InterPro" id="IPR010662">
    <property type="entry name" value="RBBP9/YdeN"/>
</dbReference>
<dbReference type="Gene3D" id="3.40.50.1820">
    <property type="entry name" value="alpha/beta hydrolase"/>
    <property type="match status" value="1"/>
</dbReference>
<gene>
    <name evidence="1" type="ORF">RY831_15985</name>
</gene>
<organism evidence="1 2">
    <name type="scientific">Noviherbaspirillum album</name>
    <dbReference type="NCBI Taxonomy" id="3080276"/>
    <lineage>
        <taxon>Bacteria</taxon>
        <taxon>Pseudomonadati</taxon>
        <taxon>Pseudomonadota</taxon>
        <taxon>Betaproteobacteria</taxon>
        <taxon>Burkholderiales</taxon>
        <taxon>Oxalobacteraceae</taxon>
        <taxon>Noviherbaspirillum</taxon>
    </lineage>
</organism>
<name>A0ABU6JB47_9BURK</name>
<protein>
    <submittedName>
        <fullName evidence="1">Alpha/beta hydrolase</fullName>
        <ecNumber evidence="1">3.-.-.-</ecNumber>
    </submittedName>
</protein>
<dbReference type="GO" id="GO:0016787">
    <property type="term" value="F:hydrolase activity"/>
    <property type="evidence" value="ECO:0007669"/>
    <property type="project" value="UniProtKB-KW"/>
</dbReference>
<accession>A0ABU6JB47</accession>
<dbReference type="EC" id="3.-.-.-" evidence="1"/>
<keyword evidence="2" id="KW-1185">Reference proteome</keyword>
<dbReference type="RefSeq" id="WP_326507374.1">
    <property type="nucleotide sequence ID" value="NZ_JAWIIV010000012.1"/>
</dbReference>
<sequence>MTQTVLILPGLFNSGDGHWQTLWEKTLPNARRVQQTEWSKPDRLDWVATLDAAIAASEGPVLLAAHSLGCALTAWWASDRAHAPHAAKVRGALLVAPPDVEREDFPAFVTGFAPMPRTSLPFPAKVIASSNDPWCALPRARDWAEAWGAGFHEIGARGHINGDSGLGDWPQGREWLEKLEELAH</sequence>
<proteinExistence type="predicted"/>
<dbReference type="InterPro" id="IPR029058">
    <property type="entry name" value="AB_hydrolase_fold"/>
</dbReference>
<dbReference type="Proteomes" id="UP001352263">
    <property type="component" value="Unassembled WGS sequence"/>
</dbReference>
<keyword evidence="1" id="KW-0378">Hydrolase</keyword>
<comment type="caution">
    <text evidence="1">The sequence shown here is derived from an EMBL/GenBank/DDBJ whole genome shotgun (WGS) entry which is preliminary data.</text>
</comment>